<feature type="chain" id="PRO_5037803240" evidence="1">
    <location>
        <begin position="21"/>
        <end position="216"/>
    </location>
</feature>
<dbReference type="EMBL" id="BMYV01000001">
    <property type="protein sequence ID" value="GGX56744.1"/>
    <property type="molecule type" value="Genomic_DNA"/>
</dbReference>
<reference evidence="2 3" key="1">
    <citation type="journal article" date="2014" name="Int. J. Syst. Evol. Microbiol.">
        <title>Complete genome sequence of Corynebacterium casei LMG S-19264T (=DSM 44701T), isolated from a smear-ripened cheese.</title>
        <authorList>
            <consortium name="US DOE Joint Genome Institute (JGI-PGF)"/>
            <person name="Walter F."/>
            <person name="Albersmeier A."/>
            <person name="Kalinowski J."/>
            <person name="Ruckert C."/>
        </authorList>
    </citation>
    <scope>NUCLEOTIDE SEQUENCE [LARGE SCALE GENOMIC DNA]</scope>
    <source>
        <strain evidence="2 3">KCTC 23968</strain>
    </source>
</reference>
<dbReference type="Gene3D" id="2.40.160.20">
    <property type="match status" value="1"/>
</dbReference>
<comment type="caution">
    <text evidence="2">The sequence shown here is derived from an EMBL/GenBank/DDBJ whole genome shotgun (WGS) entry which is preliminary data.</text>
</comment>
<gene>
    <name evidence="2" type="ORF">GCM10011309_02000</name>
</gene>
<dbReference type="Proteomes" id="UP000600865">
    <property type="component" value="Unassembled WGS sequence"/>
</dbReference>
<accession>A0A918NBZ6</accession>
<protein>
    <submittedName>
        <fullName evidence="2">Uncharacterized protein</fullName>
    </submittedName>
</protein>
<evidence type="ECO:0000313" key="2">
    <source>
        <dbReference type="EMBL" id="GGX56744.1"/>
    </source>
</evidence>
<dbReference type="AlphaFoldDB" id="A0A918NBZ6"/>
<proteinExistence type="predicted"/>
<keyword evidence="1" id="KW-0732">Signal</keyword>
<dbReference type="Pfam" id="PF09411">
    <property type="entry name" value="PagL"/>
    <property type="match status" value="1"/>
</dbReference>
<sequence>MFKRFILAAAIAALSSTAQAQVSEVRLGANIHDIDWTGLGSGADKERSTAINGEILFEEPEFLKWALSPQPYIGGALNLEGETSHGGAGLLWRQTFAKNFYFDVSLGLVVHDGTIEVKASPIVQSVIDDATVEASFTDAQRAQFASDLAVFRQRQNSEIDLGSRVLFREQIALGYRWSEEWSGHIFAEHLSHGNILVSGRPNEGLDTFGFRLARHF</sequence>
<name>A0A918NBZ6_9PROT</name>
<evidence type="ECO:0000256" key="1">
    <source>
        <dbReference type="SAM" id="SignalP"/>
    </source>
</evidence>
<evidence type="ECO:0000313" key="3">
    <source>
        <dbReference type="Proteomes" id="UP000600865"/>
    </source>
</evidence>
<feature type="signal peptide" evidence="1">
    <location>
        <begin position="1"/>
        <end position="20"/>
    </location>
</feature>
<keyword evidence="3" id="KW-1185">Reference proteome</keyword>
<organism evidence="2 3">
    <name type="scientific">Litorimonas cladophorae</name>
    <dbReference type="NCBI Taxonomy" id="1220491"/>
    <lineage>
        <taxon>Bacteria</taxon>
        <taxon>Pseudomonadati</taxon>
        <taxon>Pseudomonadota</taxon>
        <taxon>Alphaproteobacteria</taxon>
        <taxon>Maricaulales</taxon>
        <taxon>Robiginitomaculaceae</taxon>
    </lineage>
</organism>
<dbReference type="InterPro" id="IPR018550">
    <property type="entry name" value="Lipid-A_deacylase-rel"/>
</dbReference>
<dbReference type="RefSeq" id="WP_189580111.1">
    <property type="nucleotide sequence ID" value="NZ_BMYV01000001.1"/>
</dbReference>